<organism evidence="1 2">
    <name type="scientific">Fusobacterium pseudoperiodonticum</name>
    <dbReference type="NCBI Taxonomy" id="2663009"/>
    <lineage>
        <taxon>Bacteria</taxon>
        <taxon>Fusobacteriati</taxon>
        <taxon>Fusobacteriota</taxon>
        <taxon>Fusobacteriia</taxon>
        <taxon>Fusobacteriales</taxon>
        <taxon>Fusobacteriaceae</taxon>
        <taxon>Fusobacterium</taxon>
    </lineage>
</organism>
<dbReference type="Proteomes" id="UP000228552">
    <property type="component" value="Chromosome"/>
</dbReference>
<evidence type="ECO:0000313" key="1">
    <source>
        <dbReference type="EMBL" id="ATV61691.1"/>
    </source>
</evidence>
<reference evidence="1 2" key="1">
    <citation type="submission" date="2017-11" db="EMBL/GenBank/DDBJ databases">
        <title>Genome sequencing of Fusobacterium periodonticum KCOM 1263.</title>
        <authorList>
            <person name="Kook J.-K."/>
            <person name="Park S.-N."/>
            <person name="Lim Y.K."/>
        </authorList>
    </citation>
    <scope>NUCLEOTIDE SEQUENCE [LARGE SCALE GENOMIC DNA]</scope>
    <source>
        <strain evidence="1 2">KCOM 1263</strain>
    </source>
</reference>
<dbReference type="EMBL" id="CP024700">
    <property type="protein sequence ID" value="ATV61691.1"/>
    <property type="molecule type" value="Genomic_DNA"/>
</dbReference>
<dbReference type="InterPro" id="IPR008003">
    <property type="entry name" value="DUF739"/>
</dbReference>
<dbReference type="RefSeq" id="WP_099987643.1">
    <property type="nucleotide sequence ID" value="NZ_CP024700.1"/>
</dbReference>
<keyword evidence="2" id="KW-1185">Reference proteome</keyword>
<proteinExistence type="predicted"/>
<dbReference type="AlphaFoldDB" id="A0AAD0AMB2"/>
<name>A0AAD0AMB2_9FUSO</name>
<evidence type="ECO:0000313" key="2">
    <source>
        <dbReference type="Proteomes" id="UP000228552"/>
    </source>
</evidence>
<gene>
    <name evidence="1" type="ORF">CTM74_07595</name>
</gene>
<accession>A0AAD0AMB2</accession>
<dbReference type="Pfam" id="PF05339">
    <property type="entry name" value="DUF739"/>
    <property type="match status" value="1"/>
</dbReference>
<sequence>MIDINKLKGKFVEKGYDTQEKQAKVIGVSTKTLQNKLKRGIFNSDEIFKIMETLKLDDPTPIFFVKNIS</sequence>
<protein>
    <submittedName>
        <fullName evidence="1">DUF739 domain-containing protein</fullName>
    </submittedName>
</protein>